<dbReference type="RefSeq" id="WP_245973579.1">
    <property type="nucleotide sequence ID" value="NZ_CP031165.1"/>
</dbReference>
<evidence type="ECO:0000256" key="1">
    <source>
        <dbReference type="ARBA" id="ARBA00022553"/>
    </source>
</evidence>
<protein>
    <submittedName>
        <fullName evidence="10">Putative response regulator</fullName>
    </submittedName>
</protein>
<dbReference type="InterPro" id="IPR001789">
    <property type="entry name" value="Sig_transdc_resp-reg_receiver"/>
</dbReference>
<evidence type="ECO:0000259" key="9">
    <source>
        <dbReference type="PROSITE" id="PS51755"/>
    </source>
</evidence>
<sequence length="243" mass="26931">MSTITMNTSTQAPPESSAQILVVEDDKTVAEVVSRYLVREGFGVEHVADGGVALARVQDRMPDLIVLDLMLPGVDGREVCRRVRAVSDVPIIMLTALGETGDRIAGLELGADDYLAKPFSPRELVARVKNVLKRSGSGDGRADNSSQLEVGGIRLDRKSREVEIEGRSVDLTQREFDLLAFLMEHPKEVFRREVLLEHVWGYTFGDTSTVTVHVRRLREKIEPDPSNPTFVQTVWGVGYKFGP</sequence>
<evidence type="ECO:0000256" key="4">
    <source>
        <dbReference type="ARBA" id="ARBA00023125"/>
    </source>
</evidence>
<dbReference type="FunFam" id="1.10.10.10:FF:000018">
    <property type="entry name" value="DNA-binding response regulator ResD"/>
    <property type="match status" value="1"/>
</dbReference>
<keyword evidence="2" id="KW-0902">Two-component regulatory system</keyword>
<dbReference type="GO" id="GO:0032993">
    <property type="term" value="C:protein-DNA complex"/>
    <property type="evidence" value="ECO:0007669"/>
    <property type="project" value="TreeGrafter"/>
</dbReference>
<keyword evidence="1 6" id="KW-0597">Phosphoprotein</keyword>
<evidence type="ECO:0000259" key="8">
    <source>
        <dbReference type="PROSITE" id="PS50110"/>
    </source>
</evidence>
<feature type="domain" description="OmpR/PhoB-type" evidence="9">
    <location>
        <begin position="145"/>
        <end position="243"/>
    </location>
</feature>
<dbReference type="PROSITE" id="PS51755">
    <property type="entry name" value="OMPR_PHOB"/>
    <property type="match status" value="1"/>
</dbReference>
<dbReference type="PROSITE" id="PS50110">
    <property type="entry name" value="RESPONSE_REGULATORY"/>
    <property type="match status" value="1"/>
</dbReference>
<reference evidence="10 11" key="1">
    <citation type="submission" date="2018-09" db="EMBL/GenBank/DDBJ databases">
        <title>Complete genome sequence of Euzebya sp. DY32-46 isolated from seawater of Pacific Ocean.</title>
        <authorList>
            <person name="Xu L."/>
            <person name="Wu Y.-H."/>
            <person name="Xu X.-W."/>
        </authorList>
    </citation>
    <scope>NUCLEOTIDE SEQUENCE [LARGE SCALE GENOMIC DNA]</scope>
    <source>
        <strain evidence="10 11">DY32-46</strain>
    </source>
</reference>
<dbReference type="Gene3D" id="1.10.10.10">
    <property type="entry name" value="Winged helix-like DNA-binding domain superfamily/Winged helix DNA-binding domain"/>
    <property type="match status" value="1"/>
</dbReference>
<feature type="modified residue" description="4-aspartylphosphate" evidence="6">
    <location>
        <position position="68"/>
    </location>
</feature>
<dbReference type="Pfam" id="PF00072">
    <property type="entry name" value="Response_reg"/>
    <property type="match status" value="1"/>
</dbReference>
<dbReference type="GO" id="GO:0000156">
    <property type="term" value="F:phosphorelay response regulator activity"/>
    <property type="evidence" value="ECO:0007669"/>
    <property type="project" value="TreeGrafter"/>
</dbReference>
<proteinExistence type="predicted"/>
<dbReference type="SUPFAM" id="SSF46894">
    <property type="entry name" value="C-terminal effector domain of the bipartite response regulators"/>
    <property type="match status" value="1"/>
</dbReference>
<evidence type="ECO:0000256" key="5">
    <source>
        <dbReference type="ARBA" id="ARBA00023163"/>
    </source>
</evidence>
<evidence type="ECO:0000313" key="10">
    <source>
        <dbReference type="EMBL" id="AXV05573.1"/>
    </source>
</evidence>
<dbReference type="CDD" id="cd00383">
    <property type="entry name" value="trans_reg_C"/>
    <property type="match status" value="1"/>
</dbReference>
<dbReference type="GO" id="GO:0000976">
    <property type="term" value="F:transcription cis-regulatory region binding"/>
    <property type="evidence" value="ECO:0007669"/>
    <property type="project" value="TreeGrafter"/>
</dbReference>
<evidence type="ECO:0000256" key="3">
    <source>
        <dbReference type="ARBA" id="ARBA00023015"/>
    </source>
</evidence>
<dbReference type="EMBL" id="CP031165">
    <property type="protein sequence ID" value="AXV05573.1"/>
    <property type="molecule type" value="Genomic_DNA"/>
</dbReference>
<dbReference type="InterPro" id="IPR036388">
    <property type="entry name" value="WH-like_DNA-bd_sf"/>
</dbReference>
<dbReference type="Pfam" id="PF00486">
    <property type="entry name" value="Trans_reg_C"/>
    <property type="match status" value="1"/>
</dbReference>
<dbReference type="InterPro" id="IPR001867">
    <property type="entry name" value="OmpR/PhoB-type_DNA-bd"/>
</dbReference>
<evidence type="ECO:0000256" key="2">
    <source>
        <dbReference type="ARBA" id="ARBA00023012"/>
    </source>
</evidence>
<dbReference type="InterPro" id="IPR016032">
    <property type="entry name" value="Sig_transdc_resp-reg_C-effctor"/>
</dbReference>
<evidence type="ECO:0000256" key="7">
    <source>
        <dbReference type="PROSITE-ProRule" id="PRU01091"/>
    </source>
</evidence>
<dbReference type="AlphaFoldDB" id="A0A346XTM6"/>
<evidence type="ECO:0000256" key="6">
    <source>
        <dbReference type="PROSITE-ProRule" id="PRU00169"/>
    </source>
</evidence>
<feature type="DNA-binding region" description="OmpR/PhoB-type" evidence="7">
    <location>
        <begin position="145"/>
        <end position="243"/>
    </location>
</feature>
<dbReference type="GO" id="GO:0006355">
    <property type="term" value="P:regulation of DNA-templated transcription"/>
    <property type="evidence" value="ECO:0007669"/>
    <property type="project" value="InterPro"/>
</dbReference>
<evidence type="ECO:0000313" key="11">
    <source>
        <dbReference type="Proteomes" id="UP000264006"/>
    </source>
</evidence>
<keyword evidence="4 7" id="KW-0238">DNA-binding</keyword>
<dbReference type="PANTHER" id="PTHR48111:SF4">
    <property type="entry name" value="DNA-BINDING DUAL TRANSCRIPTIONAL REGULATOR OMPR"/>
    <property type="match status" value="1"/>
</dbReference>
<keyword evidence="11" id="KW-1185">Reference proteome</keyword>
<organism evidence="10 11">
    <name type="scientific">Euzebya pacifica</name>
    <dbReference type="NCBI Taxonomy" id="1608957"/>
    <lineage>
        <taxon>Bacteria</taxon>
        <taxon>Bacillati</taxon>
        <taxon>Actinomycetota</taxon>
        <taxon>Nitriliruptoria</taxon>
        <taxon>Euzebyales</taxon>
    </lineage>
</organism>
<dbReference type="SMART" id="SM00862">
    <property type="entry name" value="Trans_reg_C"/>
    <property type="match status" value="1"/>
</dbReference>
<dbReference type="KEGG" id="euz:DVS28_a0872"/>
<dbReference type="Proteomes" id="UP000264006">
    <property type="component" value="Chromosome"/>
</dbReference>
<gene>
    <name evidence="10" type="ORF">DVS28_a0872</name>
</gene>
<dbReference type="SUPFAM" id="SSF52172">
    <property type="entry name" value="CheY-like"/>
    <property type="match status" value="1"/>
</dbReference>
<accession>A0A346XTM6</accession>
<keyword evidence="3" id="KW-0805">Transcription regulation</keyword>
<dbReference type="InterPro" id="IPR039420">
    <property type="entry name" value="WalR-like"/>
</dbReference>
<dbReference type="InterPro" id="IPR011006">
    <property type="entry name" value="CheY-like_superfamily"/>
</dbReference>
<dbReference type="Gene3D" id="3.40.50.2300">
    <property type="match status" value="1"/>
</dbReference>
<dbReference type="Gene3D" id="6.10.250.690">
    <property type="match status" value="1"/>
</dbReference>
<keyword evidence="5" id="KW-0804">Transcription</keyword>
<dbReference type="FunFam" id="3.40.50.2300:FF:000001">
    <property type="entry name" value="DNA-binding response regulator PhoB"/>
    <property type="match status" value="1"/>
</dbReference>
<name>A0A346XTM6_9ACTN</name>
<dbReference type="SMART" id="SM00448">
    <property type="entry name" value="REC"/>
    <property type="match status" value="1"/>
</dbReference>
<dbReference type="PANTHER" id="PTHR48111">
    <property type="entry name" value="REGULATOR OF RPOS"/>
    <property type="match status" value="1"/>
</dbReference>
<feature type="domain" description="Response regulatory" evidence="8">
    <location>
        <begin position="19"/>
        <end position="132"/>
    </location>
</feature>
<dbReference type="GO" id="GO:0005829">
    <property type="term" value="C:cytosol"/>
    <property type="evidence" value="ECO:0007669"/>
    <property type="project" value="TreeGrafter"/>
</dbReference>